<dbReference type="KEGG" id="lww:115936867"/>
<keyword evidence="1" id="KW-1185">Reference proteome</keyword>
<gene>
    <name evidence="2" type="primary">LOC115936867</name>
</gene>
<sequence length="131" mass="14800">MELIAEAKPMRGHIRLILHAQLITSKAKNEEQDEEFIELLGLPLDSYPPVIPSSWRFLFAPQTEETVKLNKYLCLEIVSASFTTGCHFPPSLQPGIPQLPELRTSALEVVEPGVLDREQKLQCNLAFFQGR</sequence>
<dbReference type="Proteomes" id="UP000245341">
    <property type="component" value="Unplaced"/>
</dbReference>
<reference evidence="2" key="1">
    <citation type="submission" date="2025-08" db="UniProtKB">
        <authorList>
            <consortium name="RefSeq"/>
        </authorList>
    </citation>
    <scope>IDENTIFICATION</scope>
    <source>
        <tissue evidence="2">Liver</tissue>
    </source>
</reference>
<organism evidence="1 2">
    <name type="scientific">Leptonychotes weddellii</name>
    <name type="common">Weddell seal</name>
    <name type="synonym">Otaria weddellii</name>
    <dbReference type="NCBI Taxonomy" id="9713"/>
    <lineage>
        <taxon>Eukaryota</taxon>
        <taxon>Metazoa</taxon>
        <taxon>Chordata</taxon>
        <taxon>Craniata</taxon>
        <taxon>Vertebrata</taxon>
        <taxon>Euteleostomi</taxon>
        <taxon>Mammalia</taxon>
        <taxon>Eutheria</taxon>
        <taxon>Laurasiatheria</taxon>
        <taxon>Carnivora</taxon>
        <taxon>Caniformia</taxon>
        <taxon>Pinnipedia</taxon>
        <taxon>Phocidae</taxon>
        <taxon>Monachinae</taxon>
        <taxon>Lobodontini</taxon>
        <taxon>Leptonychotes</taxon>
    </lineage>
</organism>
<proteinExistence type="predicted"/>
<protein>
    <submittedName>
        <fullName evidence="2">Uncharacterized protein LOC115936867</fullName>
    </submittedName>
</protein>
<accession>A0A7F8PZQ6</accession>
<name>A0A7F8PZQ6_LEPWE</name>
<evidence type="ECO:0000313" key="2">
    <source>
        <dbReference type="RefSeq" id="XP_030873638.1"/>
    </source>
</evidence>
<evidence type="ECO:0000313" key="1">
    <source>
        <dbReference type="Proteomes" id="UP000245341"/>
    </source>
</evidence>
<dbReference type="GeneID" id="115936867"/>
<dbReference type="AlphaFoldDB" id="A0A7F8PZQ6"/>
<dbReference type="RefSeq" id="XP_030873638.1">
    <property type="nucleotide sequence ID" value="XM_031017778.1"/>
</dbReference>